<reference evidence="2" key="1">
    <citation type="submission" date="2020-10" db="EMBL/GenBank/DDBJ databases">
        <title>Microbiome of the Black Sea water column analyzed by genome centric metagenomics.</title>
        <authorList>
            <person name="Cabello-Yeves P.J."/>
            <person name="Callieri C."/>
            <person name="Picazo A."/>
            <person name="Mehrshad M."/>
            <person name="Haro-Moreno J.M."/>
            <person name="Roda-Garcia J."/>
            <person name="Dzembekova N."/>
            <person name="Slabakova V."/>
            <person name="Slabakova N."/>
            <person name="Moncheva S."/>
            <person name="Rodriguez-Valera F."/>
        </authorList>
    </citation>
    <scope>NUCLEOTIDE SEQUENCE</scope>
    <source>
        <strain evidence="2">BS307-5m-G47</strain>
    </source>
</reference>
<evidence type="ECO:0008006" key="4">
    <source>
        <dbReference type="Google" id="ProtNLM"/>
    </source>
</evidence>
<proteinExistence type="predicted"/>
<comment type="caution">
    <text evidence="2">The sequence shown here is derived from an EMBL/GenBank/DDBJ whole genome shotgun (WGS) entry which is preliminary data.</text>
</comment>
<protein>
    <recommendedName>
        <fullName evidence="4">LptF/LptG family permease</fullName>
    </recommendedName>
</protein>
<feature type="transmembrane region" description="Helical" evidence="1">
    <location>
        <begin position="62"/>
        <end position="83"/>
    </location>
</feature>
<feature type="transmembrane region" description="Helical" evidence="1">
    <location>
        <begin position="222"/>
        <end position="239"/>
    </location>
</feature>
<keyword evidence="1" id="KW-1133">Transmembrane helix</keyword>
<gene>
    <name evidence="2" type="ORF">ISQ61_00495</name>
</gene>
<accession>A0A937LIL4</accession>
<dbReference type="AlphaFoldDB" id="A0A937LIL4"/>
<feature type="transmembrane region" description="Helical" evidence="1">
    <location>
        <begin position="248"/>
        <end position="267"/>
    </location>
</feature>
<keyword evidence="1" id="KW-0812">Transmembrane</keyword>
<organism evidence="2 3">
    <name type="scientific">SAR86 cluster bacterium</name>
    <dbReference type="NCBI Taxonomy" id="2030880"/>
    <lineage>
        <taxon>Bacteria</taxon>
        <taxon>Pseudomonadati</taxon>
        <taxon>Pseudomonadota</taxon>
        <taxon>Gammaproteobacteria</taxon>
        <taxon>SAR86 cluster</taxon>
    </lineage>
</organism>
<feature type="transmembrane region" description="Helical" evidence="1">
    <location>
        <begin position="95"/>
        <end position="113"/>
    </location>
</feature>
<keyword evidence="1" id="KW-0472">Membrane</keyword>
<feature type="transmembrane region" description="Helical" evidence="1">
    <location>
        <begin position="273"/>
        <end position="293"/>
    </location>
</feature>
<evidence type="ECO:0000313" key="2">
    <source>
        <dbReference type="EMBL" id="MBL6819712.1"/>
    </source>
</evidence>
<dbReference type="Proteomes" id="UP000704935">
    <property type="component" value="Unassembled WGS sequence"/>
</dbReference>
<sequence length="299" mass="34551">MKVYRYILSRSFTSVLGVLFIITSIDLVFNFFSQLEDINQNYSYADALVFLLQSQPFRTREFIYLCSVVGLLVVFLDNNFLRAFNSLRQAGLKKINFALLAFLPIVIINLASYEYLVPDLTKSAFAERKAKVNQMIKDEPKMVEIRKVKDAYQIISEDISVNFTRAGDIELIAENTEAFKSLNYNSNLKYLRSSELAASSNSAFENYNLIVQTELLRRSLNFLSYFFIFIIGLEILLSFNKGFNTNRILIFGFGACLLYSFLETLIADSITVFGLPFYLQAFPVIFIPIYLYLKRFIFF</sequence>
<evidence type="ECO:0000313" key="3">
    <source>
        <dbReference type="Proteomes" id="UP000704935"/>
    </source>
</evidence>
<name>A0A937LIL4_9GAMM</name>
<evidence type="ECO:0000256" key="1">
    <source>
        <dbReference type="SAM" id="Phobius"/>
    </source>
</evidence>
<feature type="transmembrane region" description="Helical" evidence="1">
    <location>
        <begin position="12"/>
        <end position="32"/>
    </location>
</feature>
<dbReference type="EMBL" id="JADHQA010000001">
    <property type="protein sequence ID" value="MBL6819712.1"/>
    <property type="molecule type" value="Genomic_DNA"/>
</dbReference>